<name>A0A0P6XTT6_9CHLR</name>
<dbReference type="AlphaFoldDB" id="A0A0P6XTT6"/>
<dbReference type="Proteomes" id="UP000050277">
    <property type="component" value="Unassembled WGS sequence"/>
</dbReference>
<sequence length="143" mass="16039">MTEISFVPVQEAILLADCSGLTIELVQQLARRDKVLVFADHPTLGMLIEPSILIELAVELKKVRCDAYGKYISGYEAEQKYGISRVSLLRYRDRGIIRVNENDLLYLEDVAFVSKLAAYVKPAPGRSLFPDNYLKPSTLSSNT</sequence>
<evidence type="ECO:0000313" key="1">
    <source>
        <dbReference type="EMBL" id="KPL79988.1"/>
    </source>
</evidence>
<proteinExistence type="predicted"/>
<comment type="caution">
    <text evidence="1">The sequence shown here is derived from an EMBL/GenBank/DDBJ whole genome shotgun (WGS) entry which is preliminary data.</text>
</comment>
<dbReference type="EMBL" id="LGKP01000042">
    <property type="protein sequence ID" value="KPL79988.1"/>
    <property type="molecule type" value="Genomic_DNA"/>
</dbReference>
<evidence type="ECO:0000313" key="2">
    <source>
        <dbReference type="Proteomes" id="UP000050277"/>
    </source>
</evidence>
<accession>A0A0P6XTT6</accession>
<gene>
    <name evidence="1" type="ORF">SE18_25725</name>
</gene>
<keyword evidence="2" id="KW-1185">Reference proteome</keyword>
<protein>
    <submittedName>
        <fullName evidence="1">Uncharacterized protein</fullName>
    </submittedName>
</protein>
<dbReference type="RefSeq" id="WP_054537339.1">
    <property type="nucleotide sequence ID" value="NZ_LGKP01000042.1"/>
</dbReference>
<reference evidence="1 2" key="1">
    <citation type="submission" date="2015-07" db="EMBL/GenBank/DDBJ databases">
        <title>Whole genome sequence of Herpetosiphon geysericola DSM 7119.</title>
        <authorList>
            <person name="Hemp J."/>
            <person name="Ward L.M."/>
            <person name="Pace L.A."/>
            <person name="Fischer W.W."/>
        </authorList>
    </citation>
    <scope>NUCLEOTIDE SEQUENCE [LARGE SCALE GENOMIC DNA]</scope>
    <source>
        <strain evidence="1 2">DSM 7119</strain>
    </source>
</reference>
<organism evidence="1 2">
    <name type="scientific">Herpetosiphon geysericola</name>
    <dbReference type="NCBI Taxonomy" id="70996"/>
    <lineage>
        <taxon>Bacteria</taxon>
        <taxon>Bacillati</taxon>
        <taxon>Chloroflexota</taxon>
        <taxon>Chloroflexia</taxon>
        <taxon>Herpetosiphonales</taxon>
        <taxon>Herpetosiphonaceae</taxon>
        <taxon>Herpetosiphon</taxon>
    </lineage>
</organism>